<dbReference type="AlphaFoldDB" id="A0A8I5N5B0"/>
<keyword evidence="1" id="KW-1133">Transmembrane helix</keyword>
<dbReference type="PRINTS" id="PR02045">
    <property type="entry name" value="F138DOMAIN"/>
</dbReference>
<evidence type="ECO:0000313" key="3">
    <source>
        <dbReference type="Proteomes" id="UP000028761"/>
    </source>
</evidence>
<protein>
    <submittedName>
        <fullName evidence="2">Uncharacterized protein</fullName>
    </submittedName>
</protein>
<dbReference type="Proteomes" id="UP000028761">
    <property type="component" value="Chromosome 5"/>
</dbReference>
<evidence type="ECO:0000313" key="2">
    <source>
        <dbReference type="Ensembl" id="ENSPANP00000051129.1"/>
    </source>
</evidence>
<dbReference type="Ensembl" id="ENSPANT00000080994.1">
    <property type="protein sequence ID" value="ENSPANP00000051129.1"/>
    <property type="gene ID" value="ENSPANG00000051335.1"/>
</dbReference>
<organism evidence="2 3">
    <name type="scientific">Papio anubis</name>
    <name type="common">Olive baboon</name>
    <dbReference type="NCBI Taxonomy" id="9555"/>
    <lineage>
        <taxon>Eukaryota</taxon>
        <taxon>Metazoa</taxon>
        <taxon>Chordata</taxon>
        <taxon>Craniata</taxon>
        <taxon>Vertebrata</taxon>
        <taxon>Euteleostomi</taxon>
        <taxon>Mammalia</taxon>
        <taxon>Eutheria</taxon>
        <taxon>Euarchontoglires</taxon>
        <taxon>Primates</taxon>
        <taxon>Haplorrhini</taxon>
        <taxon>Catarrhini</taxon>
        <taxon>Cercopithecidae</taxon>
        <taxon>Cercopithecinae</taxon>
        <taxon>Papio</taxon>
    </lineage>
</organism>
<reference evidence="2 3" key="1">
    <citation type="submission" date="2012-03" db="EMBL/GenBank/DDBJ databases">
        <title>Whole Genome Assembly of Papio anubis.</title>
        <authorList>
            <person name="Liu Y.L."/>
            <person name="Abraham K.A."/>
            <person name="Akbar H.A."/>
            <person name="Ali S.A."/>
            <person name="Anosike U.A."/>
            <person name="Aqrawi P.A."/>
            <person name="Arias F.A."/>
            <person name="Attaway T.A."/>
            <person name="Awwad R.A."/>
            <person name="Babu C.B."/>
            <person name="Bandaranaike D.B."/>
            <person name="Battles P.B."/>
            <person name="Bell A.B."/>
            <person name="Beltran B.B."/>
            <person name="Berhane-Mersha D.B."/>
            <person name="Bess C.B."/>
            <person name="Bickham C.B."/>
            <person name="Bolden T.B."/>
            <person name="Carter K.C."/>
            <person name="Chau D.C."/>
            <person name="Chavez A.C."/>
            <person name="Clerc-Blankenburg K.C."/>
            <person name="Coyle M.C."/>
            <person name="Dao M.D."/>
            <person name="Davila M.L.D."/>
            <person name="Davy-Carroll L.D."/>
            <person name="Denson S.D."/>
            <person name="Dinh H.D."/>
            <person name="Fernandez S.F."/>
            <person name="Fernando P.F."/>
            <person name="Forbes L.F."/>
            <person name="Francis C.F."/>
            <person name="Francisco L.F."/>
            <person name="Fu Q.F."/>
            <person name="Garcia-Iii R.G."/>
            <person name="Garrett T.G."/>
            <person name="Gross S.G."/>
            <person name="Gubbala S.G."/>
            <person name="Hirani K.H."/>
            <person name="Hogues M.H."/>
            <person name="Hollins B.H."/>
            <person name="Jackson L.J."/>
            <person name="Javaid M.J."/>
            <person name="Jhangiani S.J."/>
            <person name="Johnson A.J."/>
            <person name="Johnson B.J."/>
            <person name="Jones J.J."/>
            <person name="Joshi V.J."/>
            <person name="Kalu J.K."/>
            <person name="Khan N.K."/>
            <person name="Korchina V.K."/>
            <person name="Kovar C.K."/>
            <person name="Lago L.L."/>
            <person name="Lara F.L."/>
            <person name="Le T.-K.L."/>
            <person name="Lee S.L."/>
            <person name="Legall-Iii F.L."/>
            <person name="Lemon S.L."/>
            <person name="Liu J.L."/>
            <person name="Liu Y.-S.L."/>
            <person name="Liyanage D.L."/>
            <person name="Lopez J.L."/>
            <person name="Lorensuhewa L.L."/>
            <person name="Mata R.M."/>
            <person name="Mathew T.M."/>
            <person name="Mercado C.M."/>
            <person name="Mercado I.M."/>
            <person name="Morales K.M."/>
            <person name="Morgan M.M."/>
            <person name="Munidasa M.M."/>
            <person name="Ngo D.N."/>
            <person name="Nguyen L.N."/>
            <person name="Nguyen T.N."/>
            <person name="Nguyen N.N."/>
            <person name="Obregon M.O."/>
            <person name="Okwuonu G.O."/>
            <person name="Ongeri F.O."/>
            <person name="Onwere C.O."/>
            <person name="Osifeso I.O."/>
            <person name="Parra A.P."/>
            <person name="Patil S.P."/>
            <person name="Perez A.P."/>
            <person name="Perez Y.P."/>
            <person name="Pham C.P."/>
            <person name="Pu L.-L.P."/>
            <person name="Puazo M.P."/>
            <person name="Quiroz J.Q."/>
            <person name="Rouhana J.R."/>
            <person name="Ruiz M.R."/>
            <person name="Ruiz S.-J.R."/>
            <person name="Saada N.S."/>
            <person name="Santibanez J.S."/>
            <person name="Scheel M.S."/>
            <person name="Schneider B.S."/>
            <person name="Simmons D.S."/>
            <person name="Sisson I.S."/>
            <person name="Tang L.-Y.T."/>
            <person name="Thornton R.T."/>
            <person name="Tisius J.T."/>
            <person name="Toledanes G.T."/>
            <person name="Trejos Z.T."/>
            <person name="Usmani K.U."/>
            <person name="Varghese R.V."/>
            <person name="Vattathil S.V."/>
            <person name="Vee V.V."/>
            <person name="Walker D.W."/>
            <person name="Weissenberger G.W."/>
            <person name="White C.W."/>
            <person name="Williams A.W."/>
            <person name="Woodworth J.W."/>
            <person name="Wright R.W."/>
            <person name="Zhu Y.Z."/>
            <person name="Han Y.H."/>
            <person name="Newsham I.N."/>
            <person name="Nazareth L.N."/>
            <person name="Worley K.W."/>
            <person name="Muzny D.M."/>
            <person name="Rogers J.R."/>
            <person name="Gibbs R.G."/>
        </authorList>
    </citation>
    <scope>NUCLEOTIDE SEQUENCE [LARGE SCALE GENOMIC DNA]</scope>
</reference>
<accession>A0A8I5N5B0</accession>
<keyword evidence="1" id="KW-0472">Membrane</keyword>
<reference evidence="2" key="2">
    <citation type="submission" date="2025-08" db="UniProtKB">
        <authorList>
            <consortium name="Ensembl"/>
        </authorList>
    </citation>
    <scope>IDENTIFICATION</scope>
</reference>
<proteinExistence type="predicted"/>
<keyword evidence="3" id="KW-1185">Reference proteome</keyword>
<dbReference type="PANTHER" id="PTHR12138:SF162">
    <property type="entry name" value="CHROMOSOME UNDETERMINED SCAFFOLD_275, WHOLE GENOME SHOTGUN SEQUENCE"/>
    <property type="match status" value="1"/>
</dbReference>
<reference evidence="2" key="3">
    <citation type="submission" date="2025-09" db="UniProtKB">
        <authorList>
            <consortium name="Ensembl"/>
        </authorList>
    </citation>
    <scope>IDENTIFICATION</scope>
</reference>
<dbReference type="PANTHER" id="PTHR12138">
    <property type="entry name" value="PRIMATE-EXPANDED PROTEIN FAMILY"/>
    <property type="match status" value="1"/>
</dbReference>
<feature type="transmembrane region" description="Helical" evidence="1">
    <location>
        <begin position="20"/>
        <end position="39"/>
    </location>
</feature>
<name>A0A8I5N5B0_PAPAN</name>
<dbReference type="GeneTree" id="ENSGT00940000166143"/>
<keyword evidence="1" id="KW-0812">Transmembrane</keyword>
<evidence type="ECO:0000256" key="1">
    <source>
        <dbReference type="SAM" id="Phobius"/>
    </source>
</evidence>
<sequence>MTPVWHHSPQGMCRGKSGISFFSFFLFFFFFFFFFVFLVEREFHHVGQAGLELLTSGDPPTLASQSAGITGVHHHSLLIVVFLVDMGFYHVGQAGFELLTSSYLPALASQSAGITGVSHHAQPWLIFKFFAETGSHFVAQAVFKLLDSSSALTLASQSGKFPFKPLSDKPLTCILPASWKRGVWCLKRHLILPFLNCFFHRCSPTPDDRELTTLQSSPRLQVALCSLTPPGAQTGFPEHCPGADLWAGASQWQWQRRGPAVAHLSSPQVSGANL</sequence>